<dbReference type="PANTHER" id="PTHR42754:SF1">
    <property type="entry name" value="LIPOPROTEIN"/>
    <property type="match status" value="1"/>
</dbReference>
<comment type="caution">
    <text evidence="2">The sequence shown here is derived from an EMBL/GenBank/DDBJ whole genome shotgun (WGS) entry which is preliminary data.</text>
</comment>
<dbReference type="SUPFAM" id="SSF69304">
    <property type="entry name" value="Tricorn protease N-terminal domain"/>
    <property type="match status" value="1"/>
</dbReference>
<feature type="compositionally biased region" description="Polar residues" evidence="1">
    <location>
        <begin position="558"/>
        <end position="581"/>
    </location>
</feature>
<evidence type="ECO:0008006" key="4">
    <source>
        <dbReference type="Google" id="ProtNLM"/>
    </source>
</evidence>
<name>A0A1F5V6Z0_9BACT</name>
<dbReference type="AlphaFoldDB" id="A0A1F5V6Z0"/>
<protein>
    <recommendedName>
        <fullName evidence="4">Fibronectin type-III domain-containing protein</fullName>
    </recommendedName>
</protein>
<accession>A0A1F5V6Z0</accession>
<dbReference type="EMBL" id="MFGW01000220">
    <property type="protein sequence ID" value="OGF59176.1"/>
    <property type="molecule type" value="Genomic_DNA"/>
</dbReference>
<evidence type="ECO:0000256" key="1">
    <source>
        <dbReference type="SAM" id="MobiDB-lite"/>
    </source>
</evidence>
<evidence type="ECO:0000313" key="3">
    <source>
        <dbReference type="Proteomes" id="UP000178943"/>
    </source>
</evidence>
<dbReference type="STRING" id="1817863.A2Y62_11115"/>
<dbReference type="Proteomes" id="UP000178943">
    <property type="component" value="Unassembled WGS sequence"/>
</dbReference>
<gene>
    <name evidence="2" type="ORF">A2Y62_11115</name>
</gene>
<reference evidence="2 3" key="1">
    <citation type="journal article" date="2016" name="Nat. Commun.">
        <title>Thousands of microbial genomes shed light on interconnected biogeochemical processes in an aquifer system.</title>
        <authorList>
            <person name="Anantharaman K."/>
            <person name="Brown C.T."/>
            <person name="Hug L.A."/>
            <person name="Sharon I."/>
            <person name="Castelle C.J."/>
            <person name="Probst A.J."/>
            <person name="Thomas B.C."/>
            <person name="Singh A."/>
            <person name="Wilkins M.J."/>
            <person name="Karaoz U."/>
            <person name="Brodie E.L."/>
            <person name="Williams K.H."/>
            <person name="Hubbard S.S."/>
            <person name="Banfield J.F."/>
        </authorList>
    </citation>
    <scope>NUCLEOTIDE SEQUENCE [LARGE SCALE GENOMIC DNA]</scope>
</reference>
<organism evidence="2 3">
    <name type="scientific">Candidatus Fischerbacteria bacterium RBG_13_37_8</name>
    <dbReference type="NCBI Taxonomy" id="1817863"/>
    <lineage>
        <taxon>Bacteria</taxon>
        <taxon>Candidatus Fischeribacteriota</taxon>
    </lineage>
</organism>
<proteinExistence type="predicted"/>
<sequence length="581" mass="61619">MDLLKINKKAFMMNNKSIQIMIFIVFIVILIAIPALEVIAQSTWAHAYGGVNNESAYSIKQTSEGGYIVAGYAGSFGTGSIDLWVLKLDASGGIVWQKTYGGSDNDVVHSIEQTSDGGYIVAAYTQSFGAGSSDFWVLKLDASGEIIWQKTYGEGLQDNAYSIKQIIDGGYIVAGFTDYFGAGNWDVLMLKLDANGGIVWQKTYGGSNQDFVDSIQQTTDTGYIIAGYTHSFEIGGGDIWVIKLDASGGIVWQRTYGLGGIDNAESIQQTTDGGYIVVGTTLSFGAGAEDLWVLKLDPSGGIIWQKTYGGSSNDYAESIQQTTDGGYIVVGTTLSFGAGNYDFWVLKLDASGEIIWQNTYGGAGWDEANAVHQTSDEGYLVAGGTDSFGSGNSDLWVLKLDSFGNMDTTCTFIIDTSIMPINSSAMATDTTISPAVSSAIIANTGVSAVDSYGTDILICSTALSLPGGVPDNDNYAGVPLTMLKSGSDLYLSWGSPSGTCITQDYSIYRGTLPWTGYNYSPEVCTTSGETFAIIPADSDSYYYIIAAQNGGNEGSYGLDSSNEQRPASSASCLPQQIGSCN</sequence>
<evidence type="ECO:0000313" key="2">
    <source>
        <dbReference type="EMBL" id="OGF59176.1"/>
    </source>
</evidence>
<feature type="region of interest" description="Disordered" evidence="1">
    <location>
        <begin position="555"/>
        <end position="581"/>
    </location>
</feature>
<dbReference type="PANTHER" id="PTHR42754">
    <property type="entry name" value="ENDOGLUCANASE"/>
    <property type="match status" value="1"/>
</dbReference>